<dbReference type="GO" id="GO:0051536">
    <property type="term" value="F:iron-sulfur cluster binding"/>
    <property type="evidence" value="ECO:0007669"/>
    <property type="project" value="UniProtKB-KW"/>
</dbReference>
<dbReference type="PANTHER" id="PTHR43075">
    <property type="entry name" value="FORMATE LYASE ACTIVATING ENZYME, PUTATIVE (AFU_ORTHOLOGUE AFUA_2G15630)-RELATED"/>
    <property type="match status" value="1"/>
</dbReference>
<dbReference type="InterPro" id="IPR040085">
    <property type="entry name" value="MJ0674-like"/>
</dbReference>
<dbReference type="InterPro" id="IPR016431">
    <property type="entry name" value="Pyrv-formate_lyase-activ_prd"/>
</dbReference>
<dbReference type="SFLD" id="SFLDG01099">
    <property type="entry name" value="Uncharacterised_Radical_SAM_Su"/>
    <property type="match status" value="1"/>
</dbReference>
<dbReference type="CDD" id="cd01335">
    <property type="entry name" value="Radical_SAM"/>
    <property type="match status" value="1"/>
</dbReference>
<evidence type="ECO:0000313" key="7">
    <source>
        <dbReference type="EMBL" id="PST36838.1"/>
    </source>
</evidence>
<sequence length="326" mass="36710">MNTYIPLPNSSAGSPVQFSEPAAYSYESCHCCPRNCQINRTKKQGWCHSPAGIRAARAALHPWEEPCISGLHGSGTIFFSGCTLRCCFCQNYQISSEGFGKDISGTRLEEIFLELQAQGAHNINLVTPTQYLPSLLPVLKRVKPQLFIPIVYNCGGYETLEAVDALAPYIDIWLPDLKYYSSELSARYSAAPDYFPVASAAVKRMIKHTGPLVLEDFSENGQACQLMKRGVILRHMVLPKHKDDSIRLLHWIHDNLPEGHFLVSLMSQYTPFYQSNKYPEINRRITSYEYQKVVDAAIELGLTQGFMQEKSSAKEEYTPPFELQGI</sequence>
<feature type="binding site" evidence="5">
    <location>
        <position position="86"/>
    </location>
    <ligand>
        <name>[4Fe-4S] cluster</name>
        <dbReference type="ChEBI" id="CHEBI:49883"/>
        <note>4Fe-4S-S-AdoMet</note>
    </ligand>
</feature>
<name>A0A2T3FNH6_9CLOT</name>
<dbReference type="Gene3D" id="3.20.20.70">
    <property type="entry name" value="Aldolase class I"/>
    <property type="match status" value="1"/>
</dbReference>
<accession>A0A2T3FNH6</accession>
<gene>
    <name evidence="7" type="ORF">C7U56_09750</name>
</gene>
<feature type="domain" description="Radical SAM core" evidence="6">
    <location>
        <begin position="77"/>
        <end position="202"/>
    </location>
</feature>
<reference evidence="7 8" key="1">
    <citation type="submission" date="2018-03" db="EMBL/GenBank/DDBJ databases">
        <title>Lachnoclostridium SNUG30386 gen.nov., sp.nov., isolated from human faeces.</title>
        <authorList>
            <person name="Seo B."/>
            <person name="Jeon K."/>
            <person name="Ko G."/>
        </authorList>
    </citation>
    <scope>NUCLEOTIDE SEQUENCE [LARGE SCALE GENOMIC DNA]</scope>
    <source>
        <strain evidence="7 8">SNUG30386</strain>
    </source>
</reference>
<evidence type="ECO:0000256" key="4">
    <source>
        <dbReference type="ARBA" id="ARBA00023014"/>
    </source>
</evidence>
<evidence type="ECO:0000256" key="5">
    <source>
        <dbReference type="PIRSR" id="PIRSR004869-50"/>
    </source>
</evidence>
<dbReference type="Pfam" id="PF04055">
    <property type="entry name" value="Radical_SAM"/>
    <property type="match status" value="1"/>
</dbReference>
<dbReference type="SUPFAM" id="SSF102114">
    <property type="entry name" value="Radical SAM enzymes"/>
    <property type="match status" value="1"/>
</dbReference>
<dbReference type="RefSeq" id="WP_107001057.1">
    <property type="nucleotide sequence ID" value="NZ_JAQDZI010000006.1"/>
</dbReference>
<dbReference type="AlphaFoldDB" id="A0A2T3FNH6"/>
<keyword evidence="4 5" id="KW-0411">Iron-sulfur</keyword>
<dbReference type="InterPro" id="IPR013785">
    <property type="entry name" value="Aldolase_TIM"/>
</dbReference>
<protein>
    <submittedName>
        <fullName evidence="7">Radical SAM protein</fullName>
    </submittedName>
</protein>
<comment type="caution">
    <text evidence="7">The sequence shown here is derived from an EMBL/GenBank/DDBJ whole genome shotgun (WGS) entry which is preliminary data.</text>
</comment>
<keyword evidence="3 5" id="KW-0408">Iron</keyword>
<comment type="cofactor">
    <cofactor evidence="5">
        <name>[4Fe-4S] cluster</name>
        <dbReference type="ChEBI" id="CHEBI:49883"/>
    </cofactor>
    <text evidence="5">Binds 1 [4Fe-4S] cluster. The cluster is coordinated with 3 cysteines and an exchangeable S-adenosyl-L-methionine.</text>
</comment>
<evidence type="ECO:0000259" key="6">
    <source>
        <dbReference type="Pfam" id="PF04055"/>
    </source>
</evidence>
<keyword evidence="8" id="KW-1185">Reference proteome</keyword>
<keyword evidence="1 5" id="KW-0949">S-adenosyl-L-methionine</keyword>
<dbReference type="GO" id="GO:0046872">
    <property type="term" value="F:metal ion binding"/>
    <property type="evidence" value="ECO:0007669"/>
    <property type="project" value="UniProtKB-KW"/>
</dbReference>
<evidence type="ECO:0000313" key="8">
    <source>
        <dbReference type="Proteomes" id="UP000241048"/>
    </source>
</evidence>
<dbReference type="InterPro" id="IPR007197">
    <property type="entry name" value="rSAM"/>
</dbReference>
<organism evidence="7 8">
    <name type="scientific">Clostridium fessum</name>
    <dbReference type="NCBI Taxonomy" id="2126740"/>
    <lineage>
        <taxon>Bacteria</taxon>
        <taxon>Bacillati</taxon>
        <taxon>Bacillota</taxon>
        <taxon>Clostridia</taxon>
        <taxon>Eubacteriales</taxon>
        <taxon>Clostridiaceae</taxon>
        <taxon>Clostridium</taxon>
    </lineage>
</organism>
<evidence type="ECO:0000256" key="2">
    <source>
        <dbReference type="ARBA" id="ARBA00022723"/>
    </source>
</evidence>
<dbReference type="EMBL" id="PYLO01000003">
    <property type="protein sequence ID" value="PST36838.1"/>
    <property type="molecule type" value="Genomic_DNA"/>
</dbReference>
<dbReference type="PIRSF" id="PIRSF004869">
    <property type="entry name" value="PflX_prd"/>
    <property type="match status" value="1"/>
</dbReference>
<feature type="binding site" evidence="5">
    <location>
        <position position="82"/>
    </location>
    <ligand>
        <name>[4Fe-4S] cluster</name>
        <dbReference type="ChEBI" id="CHEBI:49883"/>
        <note>4Fe-4S-S-AdoMet</note>
    </ligand>
</feature>
<dbReference type="Proteomes" id="UP000241048">
    <property type="component" value="Unassembled WGS sequence"/>
</dbReference>
<evidence type="ECO:0000256" key="1">
    <source>
        <dbReference type="ARBA" id="ARBA00022691"/>
    </source>
</evidence>
<dbReference type="InterPro" id="IPR058240">
    <property type="entry name" value="rSAM_sf"/>
</dbReference>
<keyword evidence="2 5" id="KW-0479">Metal-binding</keyword>
<proteinExistence type="predicted"/>
<dbReference type="GO" id="GO:0003824">
    <property type="term" value="F:catalytic activity"/>
    <property type="evidence" value="ECO:0007669"/>
    <property type="project" value="InterPro"/>
</dbReference>
<dbReference type="SFLD" id="SFLDS00029">
    <property type="entry name" value="Radical_SAM"/>
    <property type="match status" value="1"/>
</dbReference>
<feature type="binding site" evidence="5">
    <location>
        <position position="89"/>
    </location>
    <ligand>
        <name>[4Fe-4S] cluster</name>
        <dbReference type="ChEBI" id="CHEBI:49883"/>
        <note>4Fe-4S-S-AdoMet</note>
    </ligand>
</feature>
<dbReference type="PANTHER" id="PTHR43075:SF1">
    <property type="entry name" value="FORMATE LYASE ACTIVATING ENZYME, PUTATIVE (AFU_ORTHOLOGUE AFUA_2G15630)-RELATED"/>
    <property type="match status" value="1"/>
</dbReference>
<evidence type="ECO:0000256" key="3">
    <source>
        <dbReference type="ARBA" id="ARBA00023004"/>
    </source>
</evidence>